<dbReference type="EMBL" id="LGRX02010914">
    <property type="protein sequence ID" value="KAK3269504.1"/>
    <property type="molecule type" value="Genomic_DNA"/>
</dbReference>
<dbReference type="PANTHER" id="PTHR46402">
    <property type="entry name" value="SET AND MYND DOMAIN-CONTAINING PROTEIN 5"/>
    <property type="match status" value="1"/>
</dbReference>
<dbReference type="GO" id="GO:0042799">
    <property type="term" value="F:histone H4K20 methyltransferase activity"/>
    <property type="evidence" value="ECO:0007669"/>
    <property type="project" value="TreeGrafter"/>
</dbReference>
<keyword evidence="1" id="KW-0489">Methyltransferase</keyword>
<dbReference type="Proteomes" id="UP001190700">
    <property type="component" value="Unassembled WGS sequence"/>
</dbReference>
<dbReference type="SUPFAM" id="SSF82199">
    <property type="entry name" value="SET domain"/>
    <property type="match status" value="1"/>
</dbReference>
<keyword evidence="6" id="KW-1185">Reference proteome</keyword>
<dbReference type="GO" id="GO:0032259">
    <property type="term" value="P:methylation"/>
    <property type="evidence" value="ECO:0007669"/>
    <property type="project" value="UniProtKB-KW"/>
</dbReference>
<dbReference type="InterPro" id="IPR046341">
    <property type="entry name" value="SET_dom_sf"/>
</dbReference>
<reference evidence="5 6" key="1">
    <citation type="journal article" date="2015" name="Genome Biol. Evol.">
        <title>Comparative Genomics of a Bacterivorous Green Alga Reveals Evolutionary Causalities and Consequences of Phago-Mixotrophic Mode of Nutrition.</title>
        <authorList>
            <person name="Burns J.A."/>
            <person name="Paasch A."/>
            <person name="Narechania A."/>
            <person name="Kim E."/>
        </authorList>
    </citation>
    <scope>NUCLEOTIDE SEQUENCE [LARGE SCALE GENOMIC DNA]</scope>
    <source>
        <strain evidence="5 6">PLY_AMNH</strain>
    </source>
</reference>
<keyword evidence="2" id="KW-0808">Transferase</keyword>
<proteinExistence type="predicted"/>
<evidence type="ECO:0000313" key="5">
    <source>
        <dbReference type="EMBL" id="KAK3269504.1"/>
    </source>
</evidence>
<feature type="compositionally biased region" description="Polar residues" evidence="4">
    <location>
        <begin position="544"/>
        <end position="553"/>
    </location>
</feature>
<evidence type="ECO:0000256" key="2">
    <source>
        <dbReference type="ARBA" id="ARBA00022679"/>
    </source>
</evidence>
<comment type="caution">
    <text evidence="5">The sequence shown here is derived from an EMBL/GenBank/DDBJ whole genome shotgun (WGS) entry which is preliminary data.</text>
</comment>
<protein>
    <submittedName>
        <fullName evidence="5">Uncharacterized protein</fullName>
    </submittedName>
</protein>
<evidence type="ECO:0000256" key="4">
    <source>
        <dbReference type="SAM" id="MobiDB-lite"/>
    </source>
</evidence>
<evidence type="ECO:0000313" key="6">
    <source>
        <dbReference type="Proteomes" id="UP001190700"/>
    </source>
</evidence>
<evidence type="ECO:0000256" key="1">
    <source>
        <dbReference type="ARBA" id="ARBA00022603"/>
    </source>
</evidence>
<accession>A0AAE0G0U2</accession>
<dbReference type="AlphaFoldDB" id="A0AAE0G0U2"/>
<dbReference type="PANTHER" id="PTHR46402:SF2">
    <property type="entry name" value="HISTONE-LYSINE N-TRIMETHYLTRANSFERASE SMYD5"/>
    <property type="match status" value="1"/>
</dbReference>
<dbReference type="GO" id="GO:0045814">
    <property type="term" value="P:negative regulation of gene expression, epigenetic"/>
    <property type="evidence" value="ECO:0007669"/>
    <property type="project" value="TreeGrafter"/>
</dbReference>
<evidence type="ECO:0000256" key="3">
    <source>
        <dbReference type="ARBA" id="ARBA00022691"/>
    </source>
</evidence>
<sequence length="599" mass="65491">MVLEISVLARNAFHGRFLKPPVYTQGGDGSSSKGEGLHAKEAIPAGITVFTETPIVSQQSLQNKLDGLLACAHCCRSLVTQEQFLQRLPNAVKQYDARRDPASNCSPTCDDLAAPLEAAARGKPAACVESGDTVEETTEPSLPRPELWPYRDPVGCHGCCELYCNRFCRAASFKAHHQRLCPGGCTADGGAEGPGSWKELEQSCACLPARLQPHSAAPLLACKLAAGLLISRAQRLADGQACGAAMELELVAGFDCHPSTEELRSPYRTKAMYATLCEAAGMTPEERAWMRLEDFEKILGRVLVNCAHIRPKSPFSGYFSQLKATFGSGIRKALMDQLFHFAAANGIERQWMPECFETACATAGYGVYQLQAKLNHDCTPNMEVHSFNFDDHTIDVVSKGGVAPVDEATVMLRQLHRHHRTEDEVQVLAVRARVSVAGPAPIPLLGTGPKTGVRERRDQPPDLQKSMHFDVQGVVHKCSALCVGCDWLAAGAREEGQARGARTVLRMGDFLVLVLAGSKGEAQDLWKHADQVTEWLRLRRMVKNTQSDPAQETNKGESCALTPHSRPAEECSVYTRRPEASLWSELRSLQLIHREMEGV</sequence>
<organism evidence="5 6">
    <name type="scientific">Cymbomonas tetramitiformis</name>
    <dbReference type="NCBI Taxonomy" id="36881"/>
    <lineage>
        <taxon>Eukaryota</taxon>
        <taxon>Viridiplantae</taxon>
        <taxon>Chlorophyta</taxon>
        <taxon>Pyramimonadophyceae</taxon>
        <taxon>Pyramimonadales</taxon>
        <taxon>Pyramimonadaceae</taxon>
        <taxon>Cymbomonas</taxon>
    </lineage>
</organism>
<keyword evidence="3" id="KW-0949">S-adenosyl-L-methionine</keyword>
<gene>
    <name evidence="5" type="ORF">CYMTET_22057</name>
</gene>
<name>A0AAE0G0U2_9CHLO</name>
<feature type="region of interest" description="Disordered" evidence="4">
    <location>
        <begin position="544"/>
        <end position="564"/>
    </location>
</feature>